<dbReference type="GO" id="GO:0016020">
    <property type="term" value="C:membrane"/>
    <property type="evidence" value="ECO:0007669"/>
    <property type="project" value="UniProtKB-SubCell"/>
</dbReference>
<keyword evidence="3" id="KW-0472">Membrane</keyword>
<dbReference type="WBParaSite" id="SMUV_0000685501-mRNA-1">
    <property type="protein sequence ID" value="SMUV_0000685501-mRNA-1"/>
    <property type="gene ID" value="SMUV_0000685501"/>
</dbReference>
<name>A0A0N5AQA1_9BILA</name>
<dbReference type="Gene3D" id="1.50.40.10">
    <property type="entry name" value="Mitochondrial carrier domain"/>
    <property type="match status" value="1"/>
</dbReference>
<evidence type="ECO:0000313" key="4">
    <source>
        <dbReference type="Proteomes" id="UP000046393"/>
    </source>
</evidence>
<keyword evidence="4" id="KW-1185">Reference proteome</keyword>
<organism evidence="4 5">
    <name type="scientific">Syphacia muris</name>
    <dbReference type="NCBI Taxonomy" id="451379"/>
    <lineage>
        <taxon>Eukaryota</taxon>
        <taxon>Metazoa</taxon>
        <taxon>Ecdysozoa</taxon>
        <taxon>Nematoda</taxon>
        <taxon>Chromadorea</taxon>
        <taxon>Rhabditida</taxon>
        <taxon>Spirurina</taxon>
        <taxon>Oxyuridomorpha</taxon>
        <taxon>Oxyuroidea</taxon>
        <taxon>Oxyuridae</taxon>
        <taxon>Syphacia</taxon>
    </lineage>
</organism>
<evidence type="ECO:0000256" key="2">
    <source>
        <dbReference type="ARBA" id="ARBA00022692"/>
    </source>
</evidence>
<dbReference type="InterPro" id="IPR023395">
    <property type="entry name" value="MCP_dom_sf"/>
</dbReference>
<keyword evidence="2" id="KW-0812">Transmembrane</keyword>
<dbReference type="Proteomes" id="UP000046393">
    <property type="component" value="Unplaced"/>
</dbReference>
<evidence type="ECO:0000256" key="3">
    <source>
        <dbReference type="ARBA" id="ARBA00023136"/>
    </source>
</evidence>
<sequence>MLISAAVQLIPGIPIELIKTKLKEQHKPQSYNWKAVARNQFQRSAEAKRVTEVGLSVYKEYGIRGFYKVLAEGIAGSLSWIAICPFELVKTCHGPESNQHLTNCDQRPNEFLQTKVFAAFTKAALH</sequence>
<reference evidence="5" key="1">
    <citation type="submission" date="2017-02" db="UniProtKB">
        <authorList>
            <consortium name="WormBaseParasite"/>
        </authorList>
    </citation>
    <scope>IDENTIFICATION</scope>
</reference>
<proteinExistence type="predicted"/>
<accession>A0A0N5AQA1</accession>
<evidence type="ECO:0000313" key="5">
    <source>
        <dbReference type="WBParaSite" id="SMUV_0000685501-mRNA-1"/>
    </source>
</evidence>
<dbReference type="AlphaFoldDB" id="A0A0N5AQA1"/>
<comment type="subcellular location">
    <subcellularLocation>
        <location evidence="1">Membrane</location>
    </subcellularLocation>
</comment>
<protein>
    <submittedName>
        <fullName evidence="5">Peroxisomal adenine nucleotide transporter 1</fullName>
    </submittedName>
</protein>
<evidence type="ECO:0000256" key="1">
    <source>
        <dbReference type="ARBA" id="ARBA00004370"/>
    </source>
</evidence>
<dbReference type="SUPFAM" id="SSF103506">
    <property type="entry name" value="Mitochondrial carrier"/>
    <property type="match status" value="1"/>
</dbReference>